<dbReference type="InterPro" id="IPR003593">
    <property type="entry name" value="AAA+_ATPase"/>
</dbReference>
<evidence type="ECO:0000256" key="2">
    <source>
        <dbReference type="ARBA" id="ARBA00022741"/>
    </source>
</evidence>
<comment type="caution">
    <text evidence="5">The sequence shown here is derived from an EMBL/GenBank/DDBJ whole genome shotgun (WGS) entry which is preliminary data.</text>
</comment>
<comment type="similarity">
    <text evidence="1">Belongs to the AAA ATPase family.</text>
</comment>
<dbReference type="EMBL" id="QJRX01000001">
    <property type="protein sequence ID" value="PYC29592.1"/>
    <property type="molecule type" value="Genomic_DNA"/>
</dbReference>
<reference evidence="5 6" key="1">
    <citation type="submission" date="2018-06" db="EMBL/GenBank/DDBJ databases">
        <title>Pseudomonas diversity within urban Lake Michigan freshwaters.</title>
        <authorList>
            <person name="Batrich M."/>
            <person name="Hatzopoulos T."/>
            <person name="Putonti C."/>
        </authorList>
    </citation>
    <scope>NUCLEOTIDE SEQUENCE [LARGE SCALE GENOMIC DNA]</scope>
    <source>
        <strain evidence="5 6">MB-090714</strain>
    </source>
</reference>
<dbReference type="CDD" id="cd19481">
    <property type="entry name" value="RecA-like_protease"/>
    <property type="match status" value="1"/>
</dbReference>
<dbReference type="RefSeq" id="WP_110680733.1">
    <property type="nucleotide sequence ID" value="NZ_QJRX01000001.1"/>
</dbReference>
<proteinExistence type="inferred from homology"/>
<dbReference type="Pfam" id="PF13384">
    <property type="entry name" value="HTH_23"/>
    <property type="match status" value="1"/>
</dbReference>
<dbReference type="Pfam" id="PF00004">
    <property type="entry name" value="AAA"/>
    <property type="match status" value="1"/>
</dbReference>
<dbReference type="Gene3D" id="1.10.10.10">
    <property type="entry name" value="Winged helix-like DNA-binding domain superfamily/Winged helix DNA-binding domain"/>
    <property type="match status" value="1"/>
</dbReference>
<dbReference type="PANTHER" id="PTHR23073">
    <property type="entry name" value="26S PROTEASOME REGULATORY SUBUNIT"/>
    <property type="match status" value="1"/>
</dbReference>
<evidence type="ECO:0000313" key="5">
    <source>
        <dbReference type="EMBL" id="PYC29592.1"/>
    </source>
</evidence>
<dbReference type="SUPFAM" id="SSF46689">
    <property type="entry name" value="Homeodomain-like"/>
    <property type="match status" value="1"/>
</dbReference>
<protein>
    <submittedName>
        <fullName evidence="5">AAA family ATPase</fullName>
    </submittedName>
</protein>
<dbReference type="SUPFAM" id="SSF52540">
    <property type="entry name" value="P-loop containing nucleoside triphosphate hydrolases"/>
    <property type="match status" value="1"/>
</dbReference>
<evidence type="ECO:0000256" key="3">
    <source>
        <dbReference type="ARBA" id="ARBA00022840"/>
    </source>
</evidence>
<evidence type="ECO:0000313" key="6">
    <source>
        <dbReference type="Proteomes" id="UP000248146"/>
    </source>
</evidence>
<accession>A0A2V4LIN3</accession>
<dbReference type="InterPro" id="IPR050221">
    <property type="entry name" value="26S_Proteasome_ATPase"/>
</dbReference>
<name>A0A2V4LIN3_AQUAC</name>
<dbReference type="AlphaFoldDB" id="A0A2V4LIN3"/>
<dbReference type="GO" id="GO:0016887">
    <property type="term" value="F:ATP hydrolysis activity"/>
    <property type="evidence" value="ECO:0007669"/>
    <property type="project" value="InterPro"/>
</dbReference>
<dbReference type="SMART" id="SM00382">
    <property type="entry name" value="AAA"/>
    <property type="match status" value="1"/>
</dbReference>
<dbReference type="Gene3D" id="3.40.50.300">
    <property type="entry name" value="P-loop containing nucleotide triphosphate hydrolases"/>
    <property type="match status" value="1"/>
</dbReference>
<dbReference type="Proteomes" id="UP000248146">
    <property type="component" value="Unassembled WGS sequence"/>
</dbReference>
<dbReference type="GO" id="GO:0005524">
    <property type="term" value="F:ATP binding"/>
    <property type="evidence" value="ECO:0007669"/>
    <property type="project" value="UniProtKB-KW"/>
</dbReference>
<sequence>MGVIVVTISEKDLELLYQQGIRGNAAAFALIGRQIVSKLKKTQPALASHLAELLATDSGTRGAPRMAAPVDSDSRRSLLKEGTDVLLEFEPKWENAIEQQLLEIIQERQSHKELLTAGLEPIRSMIFTGPPGVGKTLAAHWIAGKLKLPIFTLDLASVMSSLLGKTGTNIKAVIDHAKSIPCILFLDEFDAIAKRRDDDKDVGELKRLVNVLLQAIDEWPSTSVLIAATNHPDMLDPAAWRRFEATIRFENPPVQLIEGLLTDAGVSPKIAQQLAAHLLGSSFSDINRIVITAKKRAVLDQRSLNDAIIDISLKNLASSESAHSTRDMRIIQLSLQGLSQRKIASELNVSHPTVGKVLKEFKESTNA</sequence>
<keyword evidence="2" id="KW-0547">Nucleotide-binding</keyword>
<feature type="domain" description="AAA+ ATPase" evidence="4">
    <location>
        <begin position="121"/>
        <end position="253"/>
    </location>
</feature>
<dbReference type="InterPro" id="IPR009057">
    <property type="entry name" value="Homeodomain-like_sf"/>
</dbReference>
<evidence type="ECO:0000259" key="4">
    <source>
        <dbReference type="SMART" id="SM00382"/>
    </source>
</evidence>
<dbReference type="InterPro" id="IPR036388">
    <property type="entry name" value="WH-like_DNA-bd_sf"/>
</dbReference>
<dbReference type="InterPro" id="IPR027417">
    <property type="entry name" value="P-loop_NTPase"/>
</dbReference>
<dbReference type="OrthoDB" id="9809379at2"/>
<organism evidence="5 6">
    <name type="scientific">Aquipseudomonas alcaligenes</name>
    <name type="common">Pseudomonas alcaligenes</name>
    <dbReference type="NCBI Taxonomy" id="43263"/>
    <lineage>
        <taxon>Bacteria</taxon>
        <taxon>Pseudomonadati</taxon>
        <taxon>Pseudomonadota</taxon>
        <taxon>Gammaproteobacteria</taxon>
        <taxon>Pseudomonadales</taxon>
        <taxon>Pseudomonadaceae</taxon>
        <taxon>Aquipseudomonas</taxon>
    </lineage>
</organism>
<gene>
    <name evidence="5" type="ORF">DMO17_02535</name>
</gene>
<evidence type="ECO:0000256" key="1">
    <source>
        <dbReference type="ARBA" id="ARBA00006914"/>
    </source>
</evidence>
<keyword evidence="3" id="KW-0067">ATP-binding</keyword>
<dbReference type="InterPro" id="IPR003959">
    <property type="entry name" value="ATPase_AAA_core"/>
</dbReference>